<accession>A0A9P9WFY9</accession>
<evidence type="ECO:0000313" key="2">
    <source>
        <dbReference type="Proteomes" id="UP000829685"/>
    </source>
</evidence>
<evidence type="ECO:0000313" key="1">
    <source>
        <dbReference type="EMBL" id="KAI1861491.1"/>
    </source>
</evidence>
<proteinExistence type="predicted"/>
<dbReference type="AlphaFoldDB" id="A0A9P9WFY9"/>
<organism evidence="1 2">
    <name type="scientific">Neoarthrinium moseri</name>
    <dbReference type="NCBI Taxonomy" id="1658444"/>
    <lineage>
        <taxon>Eukaryota</taxon>
        <taxon>Fungi</taxon>
        <taxon>Dikarya</taxon>
        <taxon>Ascomycota</taxon>
        <taxon>Pezizomycotina</taxon>
        <taxon>Sordariomycetes</taxon>
        <taxon>Xylariomycetidae</taxon>
        <taxon>Amphisphaeriales</taxon>
        <taxon>Apiosporaceae</taxon>
        <taxon>Neoarthrinium</taxon>
    </lineage>
</organism>
<protein>
    <submittedName>
        <fullName evidence="1">Uncharacterized protein</fullName>
    </submittedName>
</protein>
<gene>
    <name evidence="1" type="ORF">JX265_009458</name>
</gene>
<sequence>MDRRKMIISQEVFHSSHCLNEWEYLAVACFLGFSITFRQAAYRLSYCISGAEMPKISADAEELLPTDIIASHFYTARDRARAGSSTATPDKVSQGVCVHDLGFCNRSHQRNIDKWLEDVHLPKSLANVFDTLQATLSPCNSFAHYRIGEAGLCHDCKEAAITRRLFRRLEGSAQEPQESLIMYLTMNDSPRVMSVKAHAQIASVADARASRLEAKK</sequence>
<dbReference type="EMBL" id="JAFIMR010000029">
    <property type="protein sequence ID" value="KAI1861491.1"/>
    <property type="molecule type" value="Genomic_DNA"/>
</dbReference>
<keyword evidence="2" id="KW-1185">Reference proteome</keyword>
<name>A0A9P9WFY9_9PEZI</name>
<reference evidence="1" key="1">
    <citation type="submission" date="2021-03" db="EMBL/GenBank/DDBJ databases">
        <title>Revisited historic fungal species revealed as producer of novel bioactive compounds through whole genome sequencing and comparative genomics.</title>
        <authorList>
            <person name="Vignolle G.A."/>
            <person name="Hochenegger N."/>
            <person name="Mach R.L."/>
            <person name="Mach-Aigner A.R."/>
            <person name="Javad Rahimi M."/>
            <person name="Salim K.A."/>
            <person name="Chan C.M."/>
            <person name="Lim L.B.L."/>
            <person name="Cai F."/>
            <person name="Druzhinina I.S."/>
            <person name="U'Ren J.M."/>
            <person name="Derntl C."/>
        </authorList>
    </citation>
    <scope>NUCLEOTIDE SEQUENCE</scope>
    <source>
        <strain evidence="1">TUCIM 5799</strain>
    </source>
</reference>
<dbReference type="Proteomes" id="UP000829685">
    <property type="component" value="Unassembled WGS sequence"/>
</dbReference>
<comment type="caution">
    <text evidence="1">The sequence shown here is derived from an EMBL/GenBank/DDBJ whole genome shotgun (WGS) entry which is preliminary data.</text>
</comment>